<comment type="caution">
    <text evidence="10">The sequence shown here is derived from an EMBL/GenBank/DDBJ whole genome shotgun (WGS) entry which is preliminary data.</text>
</comment>
<name>A0ABR2N5X4_9ASPA</name>
<evidence type="ECO:0000259" key="9">
    <source>
        <dbReference type="Pfam" id="PF01699"/>
    </source>
</evidence>
<dbReference type="Gene3D" id="1.20.1420.30">
    <property type="entry name" value="NCX, central ion-binding region"/>
    <property type="match status" value="1"/>
</dbReference>
<dbReference type="InterPro" id="IPR004837">
    <property type="entry name" value="NaCa_Exmemb"/>
</dbReference>
<feature type="transmembrane region" description="Helical" evidence="8">
    <location>
        <begin position="138"/>
        <end position="158"/>
    </location>
</feature>
<dbReference type="PANTHER" id="PTHR31503">
    <property type="entry name" value="VACUOLAR CALCIUM ION TRANSPORTER"/>
    <property type="match status" value="1"/>
</dbReference>
<keyword evidence="2" id="KW-0813">Transport</keyword>
<evidence type="ECO:0000256" key="4">
    <source>
        <dbReference type="ARBA" id="ARBA00022692"/>
    </source>
</evidence>
<keyword evidence="7 8" id="KW-0472">Membrane</keyword>
<evidence type="ECO:0000256" key="3">
    <source>
        <dbReference type="ARBA" id="ARBA00022449"/>
    </source>
</evidence>
<reference evidence="10 11" key="1">
    <citation type="journal article" date="2022" name="Nat. Plants">
        <title>Genomes of leafy and leafless Platanthera orchids illuminate the evolution of mycoheterotrophy.</title>
        <authorList>
            <person name="Li M.H."/>
            <person name="Liu K.W."/>
            <person name="Li Z."/>
            <person name="Lu H.C."/>
            <person name="Ye Q.L."/>
            <person name="Zhang D."/>
            <person name="Wang J.Y."/>
            <person name="Li Y.F."/>
            <person name="Zhong Z.M."/>
            <person name="Liu X."/>
            <person name="Yu X."/>
            <person name="Liu D.K."/>
            <person name="Tu X.D."/>
            <person name="Liu B."/>
            <person name="Hao Y."/>
            <person name="Liao X.Y."/>
            <person name="Jiang Y.T."/>
            <person name="Sun W.H."/>
            <person name="Chen J."/>
            <person name="Chen Y.Q."/>
            <person name="Ai Y."/>
            <person name="Zhai J.W."/>
            <person name="Wu S.S."/>
            <person name="Zhou Z."/>
            <person name="Hsiao Y.Y."/>
            <person name="Wu W.L."/>
            <person name="Chen Y.Y."/>
            <person name="Lin Y.F."/>
            <person name="Hsu J.L."/>
            <person name="Li C.Y."/>
            <person name="Wang Z.W."/>
            <person name="Zhao X."/>
            <person name="Zhong W.Y."/>
            <person name="Ma X.K."/>
            <person name="Ma L."/>
            <person name="Huang J."/>
            <person name="Chen G.Z."/>
            <person name="Huang M.Z."/>
            <person name="Huang L."/>
            <person name="Peng D.H."/>
            <person name="Luo Y.B."/>
            <person name="Zou S.Q."/>
            <person name="Chen S.P."/>
            <person name="Lan S."/>
            <person name="Tsai W.C."/>
            <person name="Van de Peer Y."/>
            <person name="Liu Z.J."/>
        </authorList>
    </citation>
    <scope>NUCLEOTIDE SEQUENCE [LARGE SCALE GENOMIC DNA]</scope>
    <source>
        <strain evidence="10">Lor288</strain>
    </source>
</reference>
<evidence type="ECO:0000256" key="2">
    <source>
        <dbReference type="ARBA" id="ARBA00022448"/>
    </source>
</evidence>
<keyword evidence="3" id="KW-0050">Antiport</keyword>
<keyword evidence="11" id="KW-1185">Reference proteome</keyword>
<keyword evidence="6" id="KW-0406">Ion transport</keyword>
<dbReference type="Proteomes" id="UP001412067">
    <property type="component" value="Unassembled WGS sequence"/>
</dbReference>
<protein>
    <submittedName>
        <fullName evidence="10">Vacuolar cation/proton exchanger 1a</fullName>
    </submittedName>
</protein>
<feature type="transmembrane region" description="Helical" evidence="8">
    <location>
        <begin position="220"/>
        <end position="241"/>
    </location>
</feature>
<evidence type="ECO:0000256" key="7">
    <source>
        <dbReference type="ARBA" id="ARBA00023136"/>
    </source>
</evidence>
<accession>A0ABR2N5X4</accession>
<keyword evidence="4 8" id="KW-0812">Transmembrane</keyword>
<dbReference type="PANTHER" id="PTHR31503:SF1">
    <property type="entry name" value="VACUOLAR CATION_PROTON EXCHANGER 3"/>
    <property type="match status" value="1"/>
</dbReference>
<keyword evidence="5 8" id="KW-1133">Transmembrane helix</keyword>
<evidence type="ECO:0000256" key="5">
    <source>
        <dbReference type="ARBA" id="ARBA00022989"/>
    </source>
</evidence>
<dbReference type="EMBL" id="JBBWWR010000001">
    <property type="protein sequence ID" value="KAK8971539.1"/>
    <property type="molecule type" value="Genomic_DNA"/>
</dbReference>
<evidence type="ECO:0000313" key="10">
    <source>
        <dbReference type="EMBL" id="KAK8971539.1"/>
    </source>
</evidence>
<dbReference type="InterPro" id="IPR004713">
    <property type="entry name" value="CaH_exchang"/>
</dbReference>
<feature type="domain" description="Sodium/calcium exchanger membrane region" evidence="9">
    <location>
        <begin position="42"/>
        <end position="195"/>
    </location>
</feature>
<dbReference type="InterPro" id="IPR044880">
    <property type="entry name" value="NCX_ion-bd_dom_sf"/>
</dbReference>
<gene>
    <name evidence="10" type="primary">CAX1a</name>
    <name evidence="10" type="ORF">KSP40_PGU000867</name>
</gene>
<comment type="subcellular location">
    <subcellularLocation>
        <location evidence="1">Endomembrane system</location>
        <topology evidence="1">Multi-pass membrane protein</topology>
    </subcellularLocation>
</comment>
<feature type="transmembrane region" description="Helical" evidence="8">
    <location>
        <begin position="38"/>
        <end position="57"/>
    </location>
</feature>
<evidence type="ECO:0000256" key="1">
    <source>
        <dbReference type="ARBA" id="ARBA00004127"/>
    </source>
</evidence>
<evidence type="ECO:0000256" key="8">
    <source>
        <dbReference type="SAM" id="Phobius"/>
    </source>
</evidence>
<feature type="transmembrane region" description="Helical" evidence="8">
    <location>
        <begin position="69"/>
        <end position="89"/>
    </location>
</feature>
<feature type="transmembrane region" description="Helical" evidence="8">
    <location>
        <begin position="178"/>
        <end position="195"/>
    </location>
</feature>
<feature type="transmembrane region" description="Helical" evidence="8">
    <location>
        <begin position="101"/>
        <end position="126"/>
    </location>
</feature>
<evidence type="ECO:0000313" key="11">
    <source>
        <dbReference type="Proteomes" id="UP001412067"/>
    </source>
</evidence>
<organism evidence="10 11">
    <name type="scientific">Platanthera guangdongensis</name>
    <dbReference type="NCBI Taxonomy" id="2320717"/>
    <lineage>
        <taxon>Eukaryota</taxon>
        <taxon>Viridiplantae</taxon>
        <taxon>Streptophyta</taxon>
        <taxon>Embryophyta</taxon>
        <taxon>Tracheophyta</taxon>
        <taxon>Spermatophyta</taxon>
        <taxon>Magnoliopsida</taxon>
        <taxon>Liliopsida</taxon>
        <taxon>Asparagales</taxon>
        <taxon>Orchidaceae</taxon>
        <taxon>Orchidoideae</taxon>
        <taxon>Orchideae</taxon>
        <taxon>Orchidinae</taxon>
        <taxon>Platanthera</taxon>
    </lineage>
</organism>
<dbReference type="Pfam" id="PF01699">
    <property type="entry name" value="Na_Ca_ex"/>
    <property type="match status" value="1"/>
</dbReference>
<proteinExistence type="predicted"/>
<sequence length="365" mass="40507">MALFETLESTMVTTAGNCRRKLQETLIEANFILHWTHWYAILAFWAYIFTTSCLHIYDFIITFDVSTVSGLLNATCGNAPELIIAIFALQKGCIDLVKFSLVGSILSNLLLVLGTSLFCGGVVNLGQEQLYNRKQTDANMSLLLMSALSHVLLLMFRYVVNYGEHDVLTFPTLTLSRVGSLVMLTAYIAFIFFQLKTHREFFESREVNGHYDNVEFGDEAVIGIASAFAWLMGATLVIAVLSEYIVGTIEILRTGPEIEPVSSKVQVRTKWYSGPFLSELENGLGSNRTISKFHHLNFLALARPVTLKPARFPAHRSARPVLRFPGGPRMEGVSYLNQTGCVSGPQFYGSDRPVGPAGPIRFSKA</sequence>
<evidence type="ECO:0000256" key="6">
    <source>
        <dbReference type="ARBA" id="ARBA00023065"/>
    </source>
</evidence>